<dbReference type="SUPFAM" id="SSF51445">
    <property type="entry name" value="(Trans)glycosidases"/>
    <property type="match status" value="1"/>
</dbReference>
<evidence type="ECO:0000259" key="7">
    <source>
        <dbReference type="PROSITE" id="PS51910"/>
    </source>
</evidence>
<dbReference type="PROSITE" id="PS50853">
    <property type="entry name" value="FN3"/>
    <property type="match status" value="1"/>
</dbReference>
<dbReference type="CDD" id="cd12214">
    <property type="entry name" value="ChiA1_BD"/>
    <property type="match status" value="1"/>
</dbReference>
<comment type="similarity">
    <text evidence="1">Belongs to the glycosyl hydrolase 18 family. Chitinase class II subfamily.</text>
</comment>
<dbReference type="InterPro" id="IPR001579">
    <property type="entry name" value="Glyco_hydro_18_chit_AS"/>
</dbReference>
<gene>
    <name evidence="8" type="ORF">DOZ80_03315</name>
</gene>
<dbReference type="InterPro" id="IPR017853">
    <property type="entry name" value="GH"/>
</dbReference>
<dbReference type="InterPro" id="IPR003610">
    <property type="entry name" value="CBM5/12"/>
</dbReference>
<reference evidence="8 9" key="1">
    <citation type="submission" date="2018-06" db="EMBL/GenBank/DDBJ databases">
        <authorList>
            <person name="Zhirakovskaya E."/>
        </authorList>
    </citation>
    <scope>NUCLEOTIDE SEQUENCE [LARGE SCALE GENOMIC DNA]</scope>
    <source>
        <strain evidence="8 9">LY3</strain>
    </source>
</reference>
<dbReference type="GO" id="GO:0030246">
    <property type="term" value="F:carbohydrate binding"/>
    <property type="evidence" value="ECO:0007669"/>
    <property type="project" value="InterPro"/>
</dbReference>
<dbReference type="Gene3D" id="2.10.10.20">
    <property type="entry name" value="Carbohydrate-binding module superfamily 5/12"/>
    <property type="match status" value="1"/>
</dbReference>
<dbReference type="GO" id="GO:0008843">
    <property type="term" value="F:endochitinase activity"/>
    <property type="evidence" value="ECO:0007669"/>
    <property type="project" value="UniProtKB-EC"/>
</dbReference>
<dbReference type="PROSITE" id="PS51910">
    <property type="entry name" value="GH18_2"/>
    <property type="match status" value="1"/>
</dbReference>
<dbReference type="SUPFAM" id="SSF49265">
    <property type="entry name" value="Fibronectin type III"/>
    <property type="match status" value="1"/>
</dbReference>
<name>A0A327NC05_PSEFL</name>
<dbReference type="InterPro" id="IPR050542">
    <property type="entry name" value="Glycosyl_Hydrlase18_Chitinase"/>
</dbReference>
<feature type="domain" description="Fibronectin type-III" evidence="6">
    <location>
        <begin position="345"/>
        <end position="430"/>
    </location>
</feature>
<evidence type="ECO:0000256" key="3">
    <source>
        <dbReference type="ARBA" id="ARBA00022801"/>
    </source>
</evidence>
<protein>
    <recommendedName>
        <fullName evidence="2">chitinase</fullName>
        <ecNumber evidence="2">3.2.1.14</ecNumber>
    </recommendedName>
</protein>
<dbReference type="Pfam" id="PF00041">
    <property type="entry name" value="fn3"/>
    <property type="match status" value="1"/>
</dbReference>
<dbReference type="SUPFAM" id="SSF51055">
    <property type="entry name" value="Carbohydrate binding domain"/>
    <property type="match status" value="1"/>
</dbReference>
<evidence type="ECO:0000313" key="8">
    <source>
        <dbReference type="EMBL" id="RAI72582.1"/>
    </source>
</evidence>
<evidence type="ECO:0000256" key="2">
    <source>
        <dbReference type="ARBA" id="ARBA00012729"/>
    </source>
</evidence>
<dbReference type="CDD" id="cd02871">
    <property type="entry name" value="GH18_chitinase_D-like"/>
    <property type="match status" value="1"/>
</dbReference>
<evidence type="ECO:0000256" key="4">
    <source>
        <dbReference type="ARBA" id="ARBA00023295"/>
    </source>
</evidence>
<dbReference type="Pfam" id="PF00704">
    <property type="entry name" value="Glyco_hydro_18"/>
    <property type="match status" value="1"/>
</dbReference>
<dbReference type="InterPro" id="IPR003961">
    <property type="entry name" value="FN3_dom"/>
</dbReference>
<comment type="caution">
    <text evidence="8">The sequence shown here is derived from an EMBL/GenBank/DDBJ whole genome shotgun (WGS) entry which is preliminary data.</text>
</comment>
<dbReference type="Proteomes" id="UP000249493">
    <property type="component" value="Unassembled WGS sequence"/>
</dbReference>
<evidence type="ECO:0000313" key="9">
    <source>
        <dbReference type="Proteomes" id="UP000249493"/>
    </source>
</evidence>
<dbReference type="GO" id="GO:0005576">
    <property type="term" value="C:extracellular region"/>
    <property type="evidence" value="ECO:0007669"/>
    <property type="project" value="InterPro"/>
</dbReference>
<keyword evidence="3 5" id="KW-0378">Hydrolase</keyword>
<dbReference type="EMBL" id="QLIN01000001">
    <property type="protein sequence ID" value="RAI72582.1"/>
    <property type="molecule type" value="Genomic_DNA"/>
</dbReference>
<dbReference type="Gene3D" id="3.20.20.80">
    <property type="entry name" value="Glycosidases"/>
    <property type="match status" value="1"/>
</dbReference>
<dbReference type="FunFam" id="3.20.20.80:FF:000133">
    <property type="entry name" value="Chitinase C1"/>
    <property type="match status" value="1"/>
</dbReference>
<dbReference type="PANTHER" id="PTHR45708:SF49">
    <property type="entry name" value="ENDOCHITINASE"/>
    <property type="match status" value="1"/>
</dbReference>
<dbReference type="RefSeq" id="WP_111280232.1">
    <property type="nucleotide sequence ID" value="NZ_QLIN01000001.1"/>
</dbReference>
<dbReference type="GO" id="GO:0005975">
    <property type="term" value="P:carbohydrate metabolic process"/>
    <property type="evidence" value="ECO:0007669"/>
    <property type="project" value="InterPro"/>
</dbReference>
<dbReference type="CDD" id="cd00063">
    <property type="entry name" value="FN3"/>
    <property type="match status" value="1"/>
</dbReference>
<dbReference type="SMART" id="SM00495">
    <property type="entry name" value="ChtBD3"/>
    <property type="match status" value="1"/>
</dbReference>
<dbReference type="EC" id="3.2.1.14" evidence="2"/>
<dbReference type="InterPro" id="IPR036573">
    <property type="entry name" value="CBM_sf_5/12"/>
</dbReference>
<dbReference type="PANTHER" id="PTHR45708">
    <property type="entry name" value="ENDOCHITINASE"/>
    <property type="match status" value="1"/>
</dbReference>
<keyword evidence="4 5" id="KW-0326">Glycosidase</keyword>
<dbReference type="InterPro" id="IPR013783">
    <property type="entry name" value="Ig-like_fold"/>
</dbReference>
<evidence type="ECO:0000256" key="1">
    <source>
        <dbReference type="ARBA" id="ARBA00009121"/>
    </source>
</evidence>
<dbReference type="AlphaFoldDB" id="A0A327NC05"/>
<sequence>MSKINFSLLKSEVSDSASLMPSIANKKILMGFWHNWPAGHGDGYQGGQFANLDLVDIPKDYNVVAVAFMKGQGIPTFKPYNLSDDEFRRQVGVLNSQGRAVLISLGGADAHIELHKGDEQPLANEIIRLVEIYGFDGLDIDLEQSAIDFADNKAVLPAALKLVKDHYKGEGKLFIISMAPEFPYLRSGGKYVEYIQALEGYYDFIAPQYYNQGGDGIWVQEANDGNGAWIAQNNDAMKEDFLFYLTESLVTGTRGYIAIPADKFVIGLPANVDAAATGYVIDPAAVVNAFKRLDAAGHSIKGLMTWSINWDDGVSVDNGPYEWEFYNRYAPLIHGESGIGDRPTAPANLTSGDVTETSITLSWGASAGPRPIEAYTLYRNGTSIGHTSAFTLEDSGLTPNTQYSYFVTATDSSGKESLPSKSLSVRTAGDITPPEYPEWQLNHRYRKEDGVTYEGNKYLCLQEHTSNSGWTPPVAFTLWSKMAIKRRA</sequence>
<dbReference type="Pfam" id="PF02839">
    <property type="entry name" value="CBM_5_12"/>
    <property type="match status" value="1"/>
</dbReference>
<dbReference type="InterPro" id="IPR036116">
    <property type="entry name" value="FN3_sf"/>
</dbReference>
<organism evidence="8 9">
    <name type="scientific">Pseudomonas fluorescens</name>
    <dbReference type="NCBI Taxonomy" id="294"/>
    <lineage>
        <taxon>Bacteria</taxon>
        <taxon>Pseudomonadati</taxon>
        <taxon>Pseudomonadota</taxon>
        <taxon>Gammaproteobacteria</taxon>
        <taxon>Pseudomonadales</taxon>
        <taxon>Pseudomonadaceae</taxon>
        <taxon>Pseudomonas</taxon>
    </lineage>
</organism>
<proteinExistence type="inferred from homology"/>
<accession>A0A327NC05</accession>
<dbReference type="PROSITE" id="PS01095">
    <property type="entry name" value="GH18_1"/>
    <property type="match status" value="1"/>
</dbReference>
<evidence type="ECO:0000256" key="5">
    <source>
        <dbReference type="RuleBase" id="RU000489"/>
    </source>
</evidence>
<dbReference type="Gene3D" id="2.60.40.10">
    <property type="entry name" value="Immunoglobulins"/>
    <property type="match status" value="1"/>
</dbReference>
<dbReference type="InterPro" id="IPR001223">
    <property type="entry name" value="Glyco_hydro18_cat"/>
</dbReference>
<dbReference type="SMART" id="SM00060">
    <property type="entry name" value="FN3"/>
    <property type="match status" value="1"/>
</dbReference>
<feature type="domain" description="GH18" evidence="7">
    <location>
        <begin position="27"/>
        <end position="326"/>
    </location>
</feature>
<evidence type="ECO:0000259" key="6">
    <source>
        <dbReference type="PROSITE" id="PS50853"/>
    </source>
</evidence>